<protein>
    <submittedName>
        <fullName evidence="2">Uncharacterized protein</fullName>
    </submittedName>
</protein>
<gene>
    <name evidence="2" type="ORF">HJG54_16310</name>
</gene>
<feature type="compositionally biased region" description="Basic and acidic residues" evidence="1">
    <location>
        <begin position="22"/>
        <end position="36"/>
    </location>
</feature>
<dbReference type="RefSeq" id="WP_316429990.1">
    <property type="nucleotide sequence ID" value="NZ_CP053586.1"/>
</dbReference>
<sequence length="79" mass="8909">MNDANHDQVTNPQPSSSEAQDSEIKNNRLIDPRELVYRGGYSGDPREIVENPAVAPEMVEQAPEDLRDDLMPKEKSEDE</sequence>
<evidence type="ECO:0000256" key="1">
    <source>
        <dbReference type="SAM" id="MobiDB-lite"/>
    </source>
</evidence>
<feature type="compositionally biased region" description="Basic and acidic residues" evidence="1">
    <location>
        <begin position="64"/>
        <end position="79"/>
    </location>
</feature>
<accession>A0AA96WFU0</accession>
<name>A0AA96WFU0_9CYAN</name>
<feature type="region of interest" description="Disordered" evidence="1">
    <location>
        <begin position="1"/>
        <end position="79"/>
    </location>
</feature>
<dbReference type="AlphaFoldDB" id="A0AA96WFU0"/>
<reference evidence="2" key="1">
    <citation type="submission" date="2020-05" db="EMBL/GenBank/DDBJ databases">
        <authorList>
            <person name="Zhu T."/>
            <person name="Keshari N."/>
            <person name="Lu X."/>
        </authorList>
    </citation>
    <scope>NUCLEOTIDE SEQUENCE</scope>
    <source>
        <strain evidence="2">NK1-12</strain>
    </source>
</reference>
<proteinExistence type="predicted"/>
<dbReference type="EMBL" id="CP053586">
    <property type="protein sequence ID" value="WNZ24264.1"/>
    <property type="molecule type" value="Genomic_DNA"/>
</dbReference>
<evidence type="ECO:0000313" key="2">
    <source>
        <dbReference type="EMBL" id="WNZ24264.1"/>
    </source>
</evidence>
<feature type="compositionally biased region" description="Polar residues" evidence="1">
    <location>
        <begin position="7"/>
        <end position="19"/>
    </location>
</feature>
<organism evidence="2">
    <name type="scientific">Leptolyngbya sp. NK1-12</name>
    <dbReference type="NCBI Taxonomy" id="2547451"/>
    <lineage>
        <taxon>Bacteria</taxon>
        <taxon>Bacillati</taxon>
        <taxon>Cyanobacteriota</taxon>
        <taxon>Cyanophyceae</taxon>
        <taxon>Leptolyngbyales</taxon>
        <taxon>Leptolyngbyaceae</taxon>
        <taxon>Leptolyngbya group</taxon>
        <taxon>Leptolyngbya</taxon>
    </lineage>
</organism>